<organism evidence="7 8">
    <name type="scientific">Novosphingobium flavum</name>
    <dbReference type="NCBI Taxonomy" id="1778672"/>
    <lineage>
        <taxon>Bacteria</taxon>
        <taxon>Pseudomonadati</taxon>
        <taxon>Pseudomonadota</taxon>
        <taxon>Alphaproteobacteria</taxon>
        <taxon>Sphingomonadales</taxon>
        <taxon>Sphingomonadaceae</taxon>
        <taxon>Novosphingobium</taxon>
    </lineage>
</organism>
<comment type="caution">
    <text evidence="7">The sequence shown here is derived from an EMBL/GenBank/DDBJ whole genome shotgun (WGS) entry which is preliminary data.</text>
</comment>
<evidence type="ECO:0000256" key="4">
    <source>
        <dbReference type="SAM" id="SignalP"/>
    </source>
</evidence>
<dbReference type="RefSeq" id="WP_185665106.1">
    <property type="nucleotide sequence ID" value="NZ_JACLAW010000012.1"/>
</dbReference>
<feature type="chain" id="PRO_5030627493" evidence="4">
    <location>
        <begin position="34"/>
        <end position="950"/>
    </location>
</feature>
<evidence type="ECO:0000256" key="1">
    <source>
        <dbReference type="ARBA" id="ARBA00004442"/>
    </source>
</evidence>
<dbReference type="InterPro" id="IPR012910">
    <property type="entry name" value="Plug_dom"/>
</dbReference>
<dbReference type="Pfam" id="PF14905">
    <property type="entry name" value="OMP_b-brl_3"/>
    <property type="match status" value="1"/>
</dbReference>
<keyword evidence="7" id="KW-0675">Receptor</keyword>
<dbReference type="PANTHER" id="PTHR40980">
    <property type="entry name" value="PLUG DOMAIN-CONTAINING PROTEIN"/>
    <property type="match status" value="1"/>
</dbReference>
<sequence length="950" mass="103743">MSRLSARPRAGSFKSVLFCSAALCVFAASSAHAAEAEAEAADAEIVVNGSRPIAESEAAALEVQKNSDSLVTVAASDSVGRLPDQNIAQATGRLPGVAVERDQGQARYISLRGAPKTWTTLSFDGINVVSPEGRDARFDSVPSAIAKQIVVSKAVTPDMPGETVAGNVNIVTRSAFDYSGFHLAGKAGYGQAEYGKRPEYEGSLVLSDRFAVGGGELGVLVSGSYYERNMITDNFENDWEKISPEDSRPGNETRYWVVESENKLYRLTRKNWSVSGRADWKPDANNTISLRSIYTIFTDDEARDNYRFDMDDQRNALVANTASCSTTVNPSPTTSGFADVCVGNTPMKGTIYGIDIRQRSTLRAFKQSIFTNTLEGTHELAGGWKVNWLGNYTVSKDDRTVLGEASWNSPGTRTLRPTVGYDFSDPGISRLTLYTTLASGSPTQYSAGTQVTAIDTFNKPLGGITFTDAVDTTTAYTGRLAVSRDMPLFGGDATFKAGVQFDQRTKVVDEKTLSLNTAAQYATVGIPTDYNQFSISQPFMGKLYLGYTFNYFDTAKMKAVADAARASFALTPVNANFYDVREQVLAGYVMGTVRYDWGSLIGGVRVERVTNRGIAYAVTNSVSKLITAESGQTMVFPSLHLNYNLDDTKKLRLSFNTGAARADYDQMRPNVTYSDLNQTVSGGNPAVKPERAKGLDAYFEWYVRPQGYISIGAFYKKVSNVLYTSTRSFGSTSLNSDGVDRSRYIYSGIVNGGDGRLYGMEVAAQVQLEPWTRSLGLPDWMGGFGISANLTLNDSEVTKPAYYNVTSTTTGGVTTTAVTQAVAARKVRLPNTSDSVYNVGVYYEKYGLSARLQYQRRSLWLDAMADDDTQGGDTYWDADDELDFSARYAINRNVEVYFDASNLLNQPGRRFSDPAGILTARGTPTAMIKSQTIEWERFGRRFSGGVRVNF</sequence>
<dbReference type="Proteomes" id="UP000566813">
    <property type="component" value="Unassembled WGS sequence"/>
</dbReference>
<dbReference type="InterPro" id="IPR037066">
    <property type="entry name" value="Plug_dom_sf"/>
</dbReference>
<dbReference type="InterPro" id="IPR036942">
    <property type="entry name" value="Beta-barrel_TonB_sf"/>
</dbReference>
<dbReference type="Pfam" id="PF07715">
    <property type="entry name" value="Plug"/>
    <property type="match status" value="1"/>
</dbReference>
<name>A0A7X1KMN4_9SPHN</name>
<gene>
    <name evidence="7" type="ORF">H7F51_14910</name>
</gene>
<dbReference type="EMBL" id="JACLAW010000012">
    <property type="protein sequence ID" value="MBC2666807.1"/>
    <property type="molecule type" value="Genomic_DNA"/>
</dbReference>
<accession>A0A7X1KMN4</accession>
<evidence type="ECO:0000259" key="5">
    <source>
        <dbReference type="Pfam" id="PF07715"/>
    </source>
</evidence>
<dbReference type="PANTHER" id="PTHR40980:SF4">
    <property type="entry name" value="TONB-DEPENDENT RECEPTOR-LIKE BETA-BARREL DOMAIN-CONTAINING PROTEIN"/>
    <property type="match status" value="1"/>
</dbReference>
<dbReference type="Gene3D" id="2.170.130.10">
    <property type="entry name" value="TonB-dependent receptor, plug domain"/>
    <property type="match status" value="1"/>
</dbReference>
<evidence type="ECO:0000313" key="7">
    <source>
        <dbReference type="EMBL" id="MBC2666807.1"/>
    </source>
</evidence>
<dbReference type="NCBIfam" id="TIGR01782">
    <property type="entry name" value="TonB-Xanth-Caul"/>
    <property type="match status" value="1"/>
</dbReference>
<keyword evidence="3" id="KW-0998">Cell outer membrane</keyword>
<dbReference type="InterPro" id="IPR010104">
    <property type="entry name" value="TonB_rcpt_bac"/>
</dbReference>
<keyword evidence="8" id="KW-1185">Reference proteome</keyword>
<dbReference type="AlphaFoldDB" id="A0A7X1KMN4"/>
<evidence type="ECO:0000256" key="2">
    <source>
        <dbReference type="ARBA" id="ARBA00023136"/>
    </source>
</evidence>
<evidence type="ECO:0000256" key="3">
    <source>
        <dbReference type="ARBA" id="ARBA00023237"/>
    </source>
</evidence>
<reference evidence="7 8" key="1">
    <citation type="submission" date="2020-08" db="EMBL/GenBank/DDBJ databases">
        <title>The genome sequence of type strain Novosphingobium flavum NBRC 111647.</title>
        <authorList>
            <person name="Liu Y."/>
        </authorList>
    </citation>
    <scope>NUCLEOTIDE SEQUENCE [LARGE SCALE GENOMIC DNA]</scope>
    <source>
        <strain evidence="7 8">NBRC 111647</strain>
    </source>
</reference>
<dbReference type="Gene3D" id="2.40.170.20">
    <property type="entry name" value="TonB-dependent receptor, beta-barrel domain"/>
    <property type="match status" value="1"/>
</dbReference>
<proteinExistence type="predicted"/>
<dbReference type="GO" id="GO:0009279">
    <property type="term" value="C:cell outer membrane"/>
    <property type="evidence" value="ECO:0007669"/>
    <property type="project" value="UniProtKB-SubCell"/>
</dbReference>
<feature type="domain" description="TonB-dependent receptor plug" evidence="5">
    <location>
        <begin position="65"/>
        <end position="161"/>
    </location>
</feature>
<feature type="signal peptide" evidence="4">
    <location>
        <begin position="1"/>
        <end position="33"/>
    </location>
</feature>
<evidence type="ECO:0000259" key="6">
    <source>
        <dbReference type="Pfam" id="PF14905"/>
    </source>
</evidence>
<feature type="domain" description="Outer membrane protein beta-barrel" evidence="6">
    <location>
        <begin position="535"/>
        <end position="806"/>
    </location>
</feature>
<keyword evidence="2" id="KW-0472">Membrane</keyword>
<comment type="subcellular location">
    <subcellularLocation>
        <location evidence="1">Cell outer membrane</location>
    </subcellularLocation>
</comment>
<keyword evidence="4" id="KW-0732">Signal</keyword>
<dbReference type="InterPro" id="IPR041700">
    <property type="entry name" value="OMP_b-brl_3"/>
</dbReference>
<evidence type="ECO:0000313" key="8">
    <source>
        <dbReference type="Proteomes" id="UP000566813"/>
    </source>
</evidence>
<protein>
    <submittedName>
        <fullName evidence="7">TonB-dependent receptor</fullName>
    </submittedName>
</protein>
<dbReference type="SUPFAM" id="SSF56935">
    <property type="entry name" value="Porins"/>
    <property type="match status" value="1"/>
</dbReference>